<dbReference type="EMBL" id="CADCTV010000391">
    <property type="protein sequence ID" value="CAA9324835.1"/>
    <property type="molecule type" value="Genomic_DNA"/>
</dbReference>
<dbReference type="AlphaFoldDB" id="A0A6J4L9I3"/>
<protein>
    <submittedName>
        <fullName evidence="2">Uncharacterized protein</fullName>
    </submittedName>
</protein>
<proteinExistence type="predicted"/>
<organism evidence="2">
    <name type="scientific">uncultured Gemmatimonadota bacterium</name>
    <dbReference type="NCBI Taxonomy" id="203437"/>
    <lineage>
        <taxon>Bacteria</taxon>
        <taxon>Pseudomonadati</taxon>
        <taxon>Gemmatimonadota</taxon>
        <taxon>environmental samples</taxon>
    </lineage>
</organism>
<sequence length="61" mass="6401">MRTPMIPLKQDRTPGEPPAAPSPREPHTYARRIDCAPAPRPAGAQEGGAKAGESSTKGEHA</sequence>
<reference evidence="2" key="1">
    <citation type="submission" date="2020-02" db="EMBL/GenBank/DDBJ databases">
        <authorList>
            <person name="Meier V. D."/>
        </authorList>
    </citation>
    <scope>NUCLEOTIDE SEQUENCE</scope>
    <source>
        <strain evidence="2">AVDCRST_MAG89</strain>
    </source>
</reference>
<accession>A0A6J4L9I3</accession>
<evidence type="ECO:0000256" key="1">
    <source>
        <dbReference type="SAM" id="MobiDB-lite"/>
    </source>
</evidence>
<name>A0A6J4L9I3_9BACT</name>
<feature type="compositionally biased region" description="Basic and acidic residues" evidence="1">
    <location>
        <begin position="24"/>
        <end position="34"/>
    </location>
</feature>
<feature type="region of interest" description="Disordered" evidence="1">
    <location>
        <begin position="1"/>
        <end position="61"/>
    </location>
</feature>
<gene>
    <name evidence="2" type="ORF">AVDCRST_MAG89-1836</name>
</gene>
<evidence type="ECO:0000313" key="2">
    <source>
        <dbReference type="EMBL" id="CAA9324835.1"/>
    </source>
</evidence>